<dbReference type="SUPFAM" id="SSF110391">
    <property type="entry name" value="GlpP-like"/>
    <property type="match status" value="1"/>
</dbReference>
<accession>A0A1M5U1H6</accession>
<evidence type="ECO:0000313" key="2">
    <source>
        <dbReference type="Proteomes" id="UP000242592"/>
    </source>
</evidence>
<proteinExistence type="predicted"/>
<protein>
    <submittedName>
        <fullName evidence="1">Glycerol uptake operon antiterminator</fullName>
    </submittedName>
</protein>
<reference evidence="2" key="1">
    <citation type="submission" date="2016-11" db="EMBL/GenBank/DDBJ databases">
        <authorList>
            <person name="Varghese N."/>
            <person name="Submissions S."/>
        </authorList>
    </citation>
    <scope>NUCLEOTIDE SEQUENCE [LARGE SCALE GENOMIC DNA]</scope>
    <source>
        <strain evidence="2">DSM 15807</strain>
    </source>
</reference>
<dbReference type="PIRSF" id="PIRSF016897">
    <property type="entry name" value="GlpP"/>
    <property type="match status" value="1"/>
</dbReference>
<dbReference type="Proteomes" id="UP000242592">
    <property type="component" value="Unassembled WGS sequence"/>
</dbReference>
<dbReference type="STRING" id="1123380.SAMN02745199_1583"/>
<dbReference type="PANTHER" id="PTHR35787">
    <property type="entry name" value="GLYCEROL UPTAKE OPERON ANTITERMINATOR REGULATORY PROTEIN"/>
    <property type="match status" value="1"/>
</dbReference>
<dbReference type="Pfam" id="PF04309">
    <property type="entry name" value="G3P_antiterm"/>
    <property type="match status" value="1"/>
</dbReference>
<organism evidence="1 2">
    <name type="scientific">Thermosipho atlanticus DSM 15807</name>
    <dbReference type="NCBI Taxonomy" id="1123380"/>
    <lineage>
        <taxon>Bacteria</taxon>
        <taxon>Thermotogati</taxon>
        <taxon>Thermotogota</taxon>
        <taxon>Thermotogae</taxon>
        <taxon>Thermotogales</taxon>
        <taxon>Fervidobacteriaceae</taxon>
        <taxon>Thermosipho</taxon>
    </lineage>
</organism>
<dbReference type="GO" id="GO:0006071">
    <property type="term" value="P:glycerol metabolic process"/>
    <property type="evidence" value="ECO:0007669"/>
    <property type="project" value="InterPro"/>
</dbReference>
<dbReference type="InterPro" id="IPR013785">
    <property type="entry name" value="Aldolase_TIM"/>
</dbReference>
<gene>
    <name evidence="1" type="ORF">SAMN02745199_1583</name>
</gene>
<dbReference type="OrthoDB" id="9799580at2"/>
<dbReference type="RefSeq" id="WP_073073894.1">
    <property type="nucleotide sequence ID" value="NZ_FQXN01000007.1"/>
</dbReference>
<dbReference type="AlphaFoldDB" id="A0A1M5U1H6"/>
<dbReference type="InterPro" id="IPR006699">
    <property type="entry name" value="GlpP"/>
</dbReference>
<dbReference type="Gene3D" id="3.20.20.70">
    <property type="entry name" value="Aldolase class I"/>
    <property type="match status" value="1"/>
</dbReference>
<sequence length="183" mass="20373">MHPFIYPIVPAIRDLRKANKIINTKASSVFLLEGDIFEIKEAIDILKRNGKNTFVHVDLINGIGRDEAGVRLVKEFLGADGIITTRSNLISIAKKLGLMTIQRIFLIDSKAVETGIQQIKKHKVNFVEVLPGLIPELVRFIKEKIEQPIISGGLVTTEEQVKNILDAGAVAVSTSKEDLWNMF</sequence>
<dbReference type="EMBL" id="FQXN01000007">
    <property type="protein sequence ID" value="SHH56720.1"/>
    <property type="molecule type" value="Genomic_DNA"/>
</dbReference>
<dbReference type="GO" id="GO:0006355">
    <property type="term" value="P:regulation of DNA-templated transcription"/>
    <property type="evidence" value="ECO:0007669"/>
    <property type="project" value="InterPro"/>
</dbReference>
<dbReference type="PANTHER" id="PTHR35787:SF1">
    <property type="entry name" value="GLYCEROL UPTAKE OPERON ANTITERMINATOR REGULATORY PROTEIN"/>
    <property type="match status" value="1"/>
</dbReference>
<evidence type="ECO:0000313" key="1">
    <source>
        <dbReference type="EMBL" id="SHH56720.1"/>
    </source>
</evidence>
<keyword evidence="2" id="KW-1185">Reference proteome</keyword>
<name>A0A1M5U1H6_9BACT</name>